<sequence>MTLKSGTDQACAACKYQRRRCTSDCSLAPHFPADQPKMFQNAHKLFGVKNILKLLKQLDPTQRVIAMKSIKYQANMRERFPVYGCLVEIQQLYCQIQAGEEELQAVLSQLAFYRQNHQHHQEISSTNEPTSQLQLGVAPHENSLSLLHQEIPQSYNAVTALPIAPQPSYSDNANPAYNINILDSKENNMLNNLWFQRAYSNSNKNNANSMAMQSQLSTSHPLSVQQEMTHDYDEIHTFFDAIDDRQSYIDSKEAYESSSESSMKDMRNSIEQMAENELKSAAAFFSLTSEMEDNVEVKRGRGHGAGDGGGR</sequence>
<feature type="domain" description="LOB" evidence="2">
    <location>
        <begin position="9"/>
        <end position="110"/>
    </location>
</feature>
<dbReference type="Proteomes" id="UP001604277">
    <property type="component" value="Unassembled WGS sequence"/>
</dbReference>
<dbReference type="EMBL" id="JBFOLJ010000008">
    <property type="protein sequence ID" value="KAL2515859.1"/>
    <property type="molecule type" value="Genomic_DNA"/>
</dbReference>
<comment type="caution">
    <text evidence="3">The sequence shown here is derived from an EMBL/GenBank/DDBJ whole genome shotgun (WGS) entry which is preliminary data.</text>
</comment>
<evidence type="ECO:0000313" key="3">
    <source>
        <dbReference type="EMBL" id="KAL2515859.1"/>
    </source>
</evidence>
<evidence type="ECO:0000313" key="4">
    <source>
        <dbReference type="Proteomes" id="UP001604277"/>
    </source>
</evidence>
<organism evidence="3 4">
    <name type="scientific">Forsythia ovata</name>
    <dbReference type="NCBI Taxonomy" id="205694"/>
    <lineage>
        <taxon>Eukaryota</taxon>
        <taxon>Viridiplantae</taxon>
        <taxon>Streptophyta</taxon>
        <taxon>Embryophyta</taxon>
        <taxon>Tracheophyta</taxon>
        <taxon>Spermatophyta</taxon>
        <taxon>Magnoliopsida</taxon>
        <taxon>eudicotyledons</taxon>
        <taxon>Gunneridae</taxon>
        <taxon>Pentapetalae</taxon>
        <taxon>asterids</taxon>
        <taxon>lamiids</taxon>
        <taxon>Lamiales</taxon>
        <taxon>Oleaceae</taxon>
        <taxon>Forsythieae</taxon>
        <taxon>Forsythia</taxon>
    </lineage>
</organism>
<gene>
    <name evidence="3" type="ORF">Fot_29830</name>
</gene>
<comment type="similarity">
    <text evidence="1">Belongs to the LOB domain-containing protein family.</text>
</comment>
<dbReference type="AlphaFoldDB" id="A0ABD1TT01"/>
<dbReference type="PANTHER" id="PTHR31301:SF132">
    <property type="entry name" value="LOB DOMAIN-CONTAINING PROTEIN 27-LIKE"/>
    <property type="match status" value="1"/>
</dbReference>
<proteinExistence type="inferred from homology"/>
<protein>
    <submittedName>
        <fullName evidence="3">LOB domain-containing protein 27</fullName>
    </submittedName>
</protein>
<accession>A0ABD1TT01</accession>
<evidence type="ECO:0000259" key="2">
    <source>
        <dbReference type="PROSITE" id="PS50891"/>
    </source>
</evidence>
<dbReference type="InterPro" id="IPR004883">
    <property type="entry name" value="LOB"/>
</dbReference>
<dbReference type="PROSITE" id="PS50891">
    <property type="entry name" value="LOB"/>
    <property type="match status" value="1"/>
</dbReference>
<dbReference type="Pfam" id="PF03195">
    <property type="entry name" value="LOB"/>
    <property type="match status" value="1"/>
</dbReference>
<evidence type="ECO:0000256" key="1">
    <source>
        <dbReference type="ARBA" id="ARBA00005474"/>
    </source>
</evidence>
<keyword evidence="4" id="KW-1185">Reference proteome</keyword>
<reference evidence="4" key="1">
    <citation type="submission" date="2024-07" db="EMBL/GenBank/DDBJ databases">
        <title>Two chromosome-level genome assemblies of Korean endemic species Abeliophyllum distichum and Forsythia ovata (Oleaceae).</title>
        <authorList>
            <person name="Jang H."/>
        </authorList>
    </citation>
    <scope>NUCLEOTIDE SEQUENCE [LARGE SCALE GENOMIC DNA]</scope>
</reference>
<name>A0ABD1TT01_9LAMI</name>
<dbReference type="PANTHER" id="PTHR31301">
    <property type="entry name" value="LOB DOMAIN-CONTAINING PROTEIN 4-RELATED"/>
    <property type="match status" value="1"/>
</dbReference>